<keyword evidence="2" id="KW-1185">Reference proteome</keyword>
<dbReference type="AlphaFoldDB" id="W8KUR9"/>
<evidence type="ECO:0000313" key="2">
    <source>
        <dbReference type="Proteomes" id="UP000019442"/>
    </source>
</evidence>
<dbReference type="RefSeq" id="WP_025281769.1">
    <property type="nucleotide sequence ID" value="NZ_CP007268.1"/>
</dbReference>
<dbReference type="KEGG" id="hhc:M911_09345"/>
<accession>W8KUR9</accession>
<name>W8KUR9_9GAMM</name>
<proteinExistence type="predicted"/>
<reference evidence="2" key="2">
    <citation type="submission" date="2014-02" db="EMBL/GenBank/DDBJ databases">
        <title>Draft Genome Sequence of extremely halophilic bacteria Halorhodospira halochloris.</title>
        <authorList>
            <person name="Singh K.S."/>
        </authorList>
    </citation>
    <scope>NUCLEOTIDE SEQUENCE [LARGE SCALE GENOMIC DNA]</scope>
    <source>
        <strain evidence="2">A</strain>
    </source>
</reference>
<dbReference type="EMBL" id="CP007268">
    <property type="protein sequence ID" value="AHK79316.1"/>
    <property type="molecule type" value="Genomic_DNA"/>
</dbReference>
<dbReference type="HOGENOM" id="CLU_323324_0_0_6"/>
<protein>
    <submittedName>
        <fullName evidence="1">Uncharacterized protein</fullName>
    </submittedName>
</protein>
<dbReference type="Proteomes" id="UP000019442">
    <property type="component" value="Chromosome"/>
</dbReference>
<organism evidence="1 2">
    <name type="scientific">Ectothiorhodospira haloalkaliphila</name>
    <dbReference type="NCBI Taxonomy" id="421628"/>
    <lineage>
        <taxon>Bacteria</taxon>
        <taxon>Pseudomonadati</taxon>
        <taxon>Pseudomonadota</taxon>
        <taxon>Gammaproteobacteria</taxon>
        <taxon>Chromatiales</taxon>
        <taxon>Ectothiorhodospiraceae</taxon>
        <taxon>Ectothiorhodospira</taxon>
    </lineage>
</organism>
<gene>
    <name evidence="1" type="ORF">M911_09345</name>
</gene>
<evidence type="ECO:0000313" key="1">
    <source>
        <dbReference type="EMBL" id="AHK79316.1"/>
    </source>
</evidence>
<reference evidence="1 2" key="1">
    <citation type="journal article" date="2014" name="J Genomics">
        <title>Draft Genome Sequence of the Extremely Halophilic Phototrophic Purple Sulfur Bacterium Halorhodospira halochloris.</title>
        <authorList>
            <person name="Singh K.S."/>
            <person name="Kirksey J."/>
            <person name="Hoff W.D."/>
            <person name="Deole R."/>
        </authorList>
    </citation>
    <scope>NUCLEOTIDE SEQUENCE [LARGE SCALE GENOMIC DNA]</scope>
    <source>
        <strain evidence="1 2">A</strain>
    </source>
</reference>
<dbReference type="OrthoDB" id="5614256at2"/>
<sequence>MAPRTEAPPLDAILDEMPAGSRELWSHLEQEFPIPPDARGLFPIAENVLELKENIECLANQADEDFSHLIAWAEAVGCIPLESELRQLPALTRIRESSGAFKSPLHGYNGTYPVWCALWWRHQLDPHSSHIPGIYKWLQAHMVVAHILLRRNEVHISKDRKPGWKDSARRIRCWHEARYDWVFDYLAGDISKPEYLIGALDELTEWLNPADHDPRRMGSMQSSDVLGQRHGIPEFKNNIAFAHGLMRPPEFEGGKKLNKNKGKRGPRRIQHYIYPDHSYYQVLSEYGATEVSWGGRMGQIKLNRPDEKIQTELKEAGLDPDEYDDLSNVELDIGYLLGEEDRDISSESEPLPPLSTIFANARAKARHVAMHAQRLSVERRRIRLSEIRLIMSVLEELFHESDRSFRLTALLGAVSLVTGTAYQSVCSMVVLRSLTRHEKVRHLAFNPDHDMWIRSLFYAPIRAPMGQEMSGKQAVEMSPRVVFPDVWGVSDHLKNEFVQELIEFSINPRARIQPFRSKSWRPAAYLRKWDEKIAERMALAGLERRWQKIDNMGDVLPSWFAGLEEGAHLENRLLFDRPDPMAQTHAYYTAFQRAELAGYYANELGGLAERLDLPSRDSNTHALFASKASCVTIDESWVGNDRAPRVEHLKAFMERVRAKAPQVGSPYHRRDMSRLCEQHNWRTLYVGLALALGTGFRSVRTPVTDLTAVHEASQTMLLAEKDQWDGRHTRLVVLPEALVTLVKAYRRHLSQLFLQFPVSFPLLLKVPATKNRDRSRYGSAGFHLDLRRTLFFLAWQERGRWHPEEFTGATLKKHCDAIEPDAWPVANAGRHFLRTYLTHQGVAATAINAQMGHWSYGEEPWTPHSAFDPVQFRNEVRPALDALMEQLGFDGRLP</sequence>